<dbReference type="Proteomes" id="UP000515202">
    <property type="component" value="Unplaced"/>
</dbReference>
<evidence type="ECO:0000256" key="17">
    <source>
        <dbReference type="ARBA" id="ARBA00081747"/>
    </source>
</evidence>
<dbReference type="GO" id="GO:0160162">
    <property type="term" value="P:CD27 signaling pathway"/>
    <property type="evidence" value="ECO:0007669"/>
    <property type="project" value="Ensembl"/>
</dbReference>
<dbReference type="OrthoDB" id="9374769at2759"/>
<evidence type="ECO:0000256" key="13">
    <source>
        <dbReference type="ARBA" id="ARBA00065929"/>
    </source>
</evidence>
<evidence type="ECO:0000256" key="14">
    <source>
        <dbReference type="ARBA" id="ARBA00073748"/>
    </source>
</evidence>
<evidence type="ECO:0000313" key="23">
    <source>
        <dbReference type="Proteomes" id="UP000515202"/>
    </source>
</evidence>
<reference evidence="24" key="1">
    <citation type="submission" date="2025-08" db="UniProtKB">
        <authorList>
            <consortium name="RefSeq"/>
        </authorList>
    </citation>
    <scope>IDENTIFICATION</scope>
    <source>
        <tissue evidence="24">Kidney</tissue>
    </source>
</reference>
<keyword evidence="8 20" id="KW-0472">Membrane</keyword>
<evidence type="ECO:0000256" key="6">
    <source>
        <dbReference type="ARBA" id="ARBA00022737"/>
    </source>
</evidence>
<feature type="compositionally biased region" description="Basic and acidic residues" evidence="19">
    <location>
        <begin position="246"/>
        <end position="257"/>
    </location>
</feature>
<dbReference type="RefSeq" id="XP_011364177.1">
    <property type="nucleotide sequence ID" value="XM_011365875.2"/>
</dbReference>
<keyword evidence="3 20" id="KW-0812">Transmembrane</keyword>
<dbReference type="AlphaFoldDB" id="A0A6P3QFV3"/>
<dbReference type="PANTHER" id="PTHR47496:SF1">
    <property type="entry name" value="CD27 ANTIGEN"/>
    <property type="match status" value="1"/>
</dbReference>
<protein>
    <recommendedName>
        <fullName evidence="14">CD27 antigen</fullName>
    </recommendedName>
    <alternativeName>
        <fullName evidence="17">CD27L receptor</fullName>
    </alternativeName>
    <alternativeName>
        <fullName evidence="15">T-cell activation antigen CD27</fullName>
    </alternativeName>
    <alternativeName>
        <fullName evidence="16">Tumor necrosis factor receptor superfamily member 7</fullName>
    </alternativeName>
</protein>
<keyword evidence="6" id="KW-0677">Repeat</keyword>
<evidence type="ECO:0000256" key="1">
    <source>
        <dbReference type="ARBA" id="ARBA00004251"/>
    </source>
</evidence>
<dbReference type="CTD" id="939"/>
<dbReference type="PRINTS" id="PR01960">
    <property type="entry name" value="TNFACTORR7"/>
</dbReference>
<proteinExistence type="predicted"/>
<dbReference type="GO" id="GO:0043027">
    <property type="term" value="F:cysteine-type endopeptidase inhibitor activity involved in apoptotic process"/>
    <property type="evidence" value="ECO:0007669"/>
    <property type="project" value="Ensembl"/>
</dbReference>
<dbReference type="CDD" id="cd13408">
    <property type="entry name" value="TNFRSF7"/>
    <property type="match status" value="1"/>
</dbReference>
<dbReference type="KEGG" id="pvp:105295973"/>
<keyword evidence="7 20" id="KW-1133">Transmembrane helix</keyword>
<keyword evidence="9" id="KW-1015">Disulfide bond</keyword>
<dbReference type="GO" id="GO:0070233">
    <property type="term" value="P:negative regulation of T cell apoptotic process"/>
    <property type="evidence" value="ECO:0007669"/>
    <property type="project" value="Ensembl"/>
</dbReference>
<evidence type="ECO:0000256" key="18">
    <source>
        <dbReference type="PROSITE-ProRule" id="PRU00206"/>
    </source>
</evidence>
<dbReference type="GO" id="GO:0042110">
    <property type="term" value="P:T cell activation"/>
    <property type="evidence" value="ECO:0007669"/>
    <property type="project" value="Ensembl"/>
</dbReference>
<dbReference type="SUPFAM" id="SSF57586">
    <property type="entry name" value="TNF receptor-like"/>
    <property type="match status" value="2"/>
</dbReference>
<keyword evidence="11" id="KW-0325">Glycoprotein</keyword>
<feature type="repeat" description="TNFR-Cys" evidence="18">
    <location>
        <begin position="64"/>
        <end position="104"/>
    </location>
</feature>
<evidence type="ECO:0000259" key="22">
    <source>
        <dbReference type="PROSITE" id="PS50050"/>
    </source>
</evidence>
<evidence type="ECO:0000256" key="5">
    <source>
        <dbReference type="ARBA" id="ARBA00022729"/>
    </source>
</evidence>
<evidence type="ECO:0000256" key="10">
    <source>
        <dbReference type="ARBA" id="ARBA00023170"/>
    </source>
</evidence>
<feature type="chain" id="PRO_5027902425" description="CD27 antigen" evidence="21">
    <location>
        <begin position="24"/>
        <end position="257"/>
    </location>
</feature>
<keyword evidence="5 21" id="KW-0732">Signal</keyword>
<comment type="function">
    <text evidence="12">Costimulatory immune-checkpoint receptor expressed at the surface of T-cells, NK-cells and B-cells which binds to and is activated by its ligand CD70/CD27L expressed by B-cells. The CD70-CD27 signaling pathway mediates antigen-specific T-cell activation and expansion which in turn provides immune surveillance of B-cells. Mechanistically, CD70 ligation activates the TRAF2-PTPN6 axis that subsequently inhibits LCK phosphorylation to promote phenotypic and transcriptional adaptations of T-cell memory. In addition, activation by CD70 on early progenitor cells provides a negative feedback signal to leukocyte differentiation during immune activation and thus modulates hematopoiesis. Negatively regulates the function of Th2 lymphocytes in the adipose tissue.</text>
</comment>
<dbReference type="GO" id="GO:0046330">
    <property type="term" value="P:positive regulation of JNK cascade"/>
    <property type="evidence" value="ECO:0007669"/>
    <property type="project" value="Ensembl"/>
</dbReference>
<evidence type="ECO:0000256" key="19">
    <source>
        <dbReference type="SAM" id="MobiDB-lite"/>
    </source>
</evidence>
<dbReference type="PANTHER" id="PTHR47496">
    <property type="entry name" value="CD27"/>
    <property type="match status" value="1"/>
</dbReference>
<dbReference type="InterPro" id="IPR053126">
    <property type="entry name" value="CD27_receptor"/>
</dbReference>
<feature type="transmembrane region" description="Helical" evidence="20">
    <location>
        <begin position="188"/>
        <end position="209"/>
    </location>
</feature>
<evidence type="ECO:0000256" key="7">
    <source>
        <dbReference type="ARBA" id="ARBA00022989"/>
    </source>
</evidence>
<evidence type="ECO:0000256" key="21">
    <source>
        <dbReference type="SAM" id="SignalP"/>
    </source>
</evidence>
<keyword evidence="4" id="KW-0053">Apoptosis</keyword>
<sequence length="257" mass="28750">MAWPPSCWLWVLGTLAGLSATPASKICPEKHYWVQKELCCPMCKPGTFLRKDCDWNRKATQCDSCILGISFSPDHNTRPHCENCRHCNSGHLIRNCTLTTNAECTCPKGWQCRDRECTECDPAPTPSPTPRPSPALGPRPQPTHLPHTKKIAEAKTARHMQTLADFRPTPALSTHWPPQRSLCSSDCIRGFVVLSGMFLVFTMVGAMFFHQRRKYGLNKGSPAVPGEPYPCSCPREEEGATIPIQEDYRKPEPATYP</sequence>
<dbReference type="SMART" id="SM00208">
    <property type="entry name" value="TNFR"/>
    <property type="match status" value="2"/>
</dbReference>
<feature type="compositionally biased region" description="Pro residues" evidence="19">
    <location>
        <begin position="123"/>
        <end position="143"/>
    </location>
</feature>
<dbReference type="OMA" id="LSTHWSP"/>
<evidence type="ECO:0000256" key="12">
    <source>
        <dbReference type="ARBA" id="ARBA00058746"/>
    </source>
</evidence>
<feature type="signal peptide" evidence="21">
    <location>
        <begin position="1"/>
        <end position="23"/>
    </location>
</feature>
<evidence type="ECO:0000256" key="11">
    <source>
        <dbReference type="ARBA" id="ARBA00023180"/>
    </source>
</evidence>
<dbReference type="GO" id="GO:0009897">
    <property type="term" value="C:external side of plasma membrane"/>
    <property type="evidence" value="ECO:0007669"/>
    <property type="project" value="Ensembl"/>
</dbReference>
<dbReference type="GO" id="GO:0004888">
    <property type="term" value="F:transmembrane signaling receptor activity"/>
    <property type="evidence" value="ECO:0007669"/>
    <property type="project" value="Ensembl"/>
</dbReference>
<dbReference type="InterPro" id="IPR022328">
    <property type="entry name" value="TNFR_7"/>
</dbReference>
<dbReference type="GeneID" id="105295973"/>
<dbReference type="GO" id="GO:0090717">
    <property type="term" value="P:adaptive immune memory response involving T cells and B cells"/>
    <property type="evidence" value="ECO:0007669"/>
    <property type="project" value="Ensembl"/>
</dbReference>
<evidence type="ECO:0000256" key="8">
    <source>
        <dbReference type="ARBA" id="ARBA00023136"/>
    </source>
</evidence>
<keyword evidence="2" id="KW-1003">Cell membrane</keyword>
<organism evidence="23 24">
    <name type="scientific">Pteropus vampyrus</name>
    <name type="common">Large flying fox</name>
    <dbReference type="NCBI Taxonomy" id="132908"/>
    <lineage>
        <taxon>Eukaryota</taxon>
        <taxon>Metazoa</taxon>
        <taxon>Chordata</taxon>
        <taxon>Craniata</taxon>
        <taxon>Vertebrata</taxon>
        <taxon>Euteleostomi</taxon>
        <taxon>Mammalia</taxon>
        <taxon>Eutheria</taxon>
        <taxon>Laurasiatheria</taxon>
        <taxon>Chiroptera</taxon>
        <taxon>Yinpterochiroptera</taxon>
        <taxon>Pteropodoidea</taxon>
        <taxon>Pteropodidae</taxon>
        <taxon>Pteropodinae</taxon>
        <taxon>Pteropus</taxon>
    </lineage>
</organism>
<keyword evidence="23" id="KW-1185">Reference proteome</keyword>
<evidence type="ECO:0000313" key="24">
    <source>
        <dbReference type="RefSeq" id="XP_011364177.1"/>
    </source>
</evidence>
<evidence type="ECO:0000256" key="15">
    <source>
        <dbReference type="ARBA" id="ARBA00076047"/>
    </source>
</evidence>
<comment type="subunit">
    <text evidence="13">Homodimer. Interacts with SIVA1; may play a role in apoptosis through association with SIVA1. Interacts with TRAF2. Interacts ith PTPN6.</text>
</comment>
<feature type="domain" description="TNFR-Cys" evidence="22">
    <location>
        <begin position="64"/>
        <end position="104"/>
    </location>
</feature>
<dbReference type="PROSITE" id="PS50050">
    <property type="entry name" value="TNFR_NGFR_2"/>
    <property type="match status" value="1"/>
</dbReference>
<accession>A0A6P3QFV3</accession>
<evidence type="ECO:0000256" key="3">
    <source>
        <dbReference type="ARBA" id="ARBA00022692"/>
    </source>
</evidence>
<evidence type="ECO:0000256" key="16">
    <source>
        <dbReference type="ARBA" id="ARBA00080386"/>
    </source>
</evidence>
<dbReference type="InterPro" id="IPR001368">
    <property type="entry name" value="TNFR/NGFR_Cys_rich_reg"/>
</dbReference>
<dbReference type="GO" id="GO:0045579">
    <property type="term" value="P:positive regulation of B cell differentiation"/>
    <property type="evidence" value="ECO:0007669"/>
    <property type="project" value="InterPro"/>
</dbReference>
<evidence type="ECO:0000256" key="20">
    <source>
        <dbReference type="SAM" id="Phobius"/>
    </source>
</evidence>
<name>A0A6P3QFV3_PTEVA</name>
<evidence type="ECO:0000256" key="9">
    <source>
        <dbReference type="ARBA" id="ARBA00023157"/>
    </source>
</evidence>
<comment type="subcellular location">
    <subcellularLocation>
        <location evidence="1">Cell membrane</location>
        <topology evidence="1">Single-pass type I membrane protein</topology>
    </subcellularLocation>
</comment>
<feature type="region of interest" description="Disordered" evidence="19">
    <location>
        <begin position="235"/>
        <end position="257"/>
    </location>
</feature>
<keyword evidence="10" id="KW-0675">Receptor</keyword>
<dbReference type="FunFam" id="2.10.50.10:FF:000033">
    <property type="entry name" value="CD27 molecule"/>
    <property type="match status" value="1"/>
</dbReference>
<feature type="region of interest" description="Disordered" evidence="19">
    <location>
        <begin position="123"/>
        <end position="146"/>
    </location>
</feature>
<evidence type="ECO:0000256" key="2">
    <source>
        <dbReference type="ARBA" id="ARBA00022475"/>
    </source>
</evidence>
<dbReference type="GO" id="GO:0097191">
    <property type="term" value="P:extrinsic apoptotic signaling pathway"/>
    <property type="evidence" value="ECO:0007669"/>
    <property type="project" value="Ensembl"/>
</dbReference>
<dbReference type="Gene3D" id="2.10.50.10">
    <property type="entry name" value="Tumor Necrosis Factor Receptor, subunit A, domain 2"/>
    <property type="match status" value="1"/>
</dbReference>
<evidence type="ECO:0000256" key="4">
    <source>
        <dbReference type="ARBA" id="ARBA00022703"/>
    </source>
</evidence>
<dbReference type="InterPro" id="IPR034000">
    <property type="entry name" value="TNFRSF7_N"/>
</dbReference>
<dbReference type="GO" id="GO:0045582">
    <property type="term" value="P:positive regulation of T cell differentiation"/>
    <property type="evidence" value="ECO:0007669"/>
    <property type="project" value="InterPro"/>
</dbReference>
<gene>
    <name evidence="24" type="primary">CD27</name>
</gene>
<comment type="caution">
    <text evidence="18">Lacks conserved residue(s) required for the propagation of feature annotation.</text>
</comment>